<dbReference type="PANTHER" id="PTHR31232:SF133">
    <property type="entry name" value="S-PROTEIN HOMOLOG"/>
    <property type="match status" value="1"/>
</dbReference>
<protein>
    <recommendedName>
        <fullName evidence="6">S-protein homolog</fullName>
    </recommendedName>
</protein>
<comment type="subcellular location">
    <subcellularLocation>
        <location evidence="1 6">Secreted</location>
    </subcellularLocation>
</comment>
<evidence type="ECO:0000256" key="6">
    <source>
        <dbReference type="RuleBase" id="RU367044"/>
    </source>
</evidence>
<feature type="chain" id="PRO_5035963702" description="S-protein homolog" evidence="6">
    <location>
        <begin position="26"/>
        <end position="167"/>
    </location>
</feature>
<evidence type="ECO:0000256" key="1">
    <source>
        <dbReference type="ARBA" id="ARBA00004613"/>
    </source>
</evidence>
<evidence type="ECO:0000256" key="4">
    <source>
        <dbReference type="ARBA" id="ARBA00022525"/>
    </source>
</evidence>
<accession>A0A8T2EYS7</accession>
<dbReference type="InterPro" id="IPR010264">
    <property type="entry name" value="Self-incomp_S1"/>
</dbReference>
<dbReference type="GO" id="GO:0005576">
    <property type="term" value="C:extracellular region"/>
    <property type="evidence" value="ECO:0007669"/>
    <property type="project" value="UniProtKB-SubCell"/>
</dbReference>
<reference evidence="7 8" key="1">
    <citation type="submission" date="2020-12" db="EMBL/GenBank/DDBJ databases">
        <title>Concerted genomic and epigenomic changes stabilize Arabidopsis allopolyploids.</title>
        <authorList>
            <person name="Chen Z."/>
        </authorList>
    </citation>
    <scope>NUCLEOTIDE SEQUENCE [LARGE SCALE GENOMIC DNA]</scope>
    <source>
        <strain evidence="7">Allo738</strain>
        <tissue evidence="7">Leaf</tissue>
    </source>
</reference>
<comment type="similarity">
    <text evidence="2 6">Belongs to the plant self-incompatibility (S1) protein family.</text>
</comment>
<dbReference type="AlphaFoldDB" id="A0A8T2EYS7"/>
<proteinExistence type="inferred from homology"/>
<dbReference type="PANTHER" id="PTHR31232">
    <property type="match status" value="1"/>
</dbReference>
<keyword evidence="3 6" id="KW-0713">Self-incompatibility</keyword>
<dbReference type="EMBL" id="JAEFBK010000003">
    <property type="protein sequence ID" value="KAG7628592.1"/>
    <property type="molecule type" value="Genomic_DNA"/>
</dbReference>
<dbReference type="Proteomes" id="UP000694240">
    <property type="component" value="Chromosome 3"/>
</dbReference>
<evidence type="ECO:0000256" key="2">
    <source>
        <dbReference type="ARBA" id="ARBA00005581"/>
    </source>
</evidence>
<keyword evidence="8" id="KW-1185">Reference proteome</keyword>
<evidence type="ECO:0000313" key="7">
    <source>
        <dbReference type="EMBL" id="KAG7628592.1"/>
    </source>
</evidence>
<organism evidence="7 8">
    <name type="scientific">Arabidopsis thaliana x Arabidopsis arenosa</name>
    <dbReference type="NCBI Taxonomy" id="1240361"/>
    <lineage>
        <taxon>Eukaryota</taxon>
        <taxon>Viridiplantae</taxon>
        <taxon>Streptophyta</taxon>
        <taxon>Embryophyta</taxon>
        <taxon>Tracheophyta</taxon>
        <taxon>Spermatophyta</taxon>
        <taxon>Magnoliopsida</taxon>
        <taxon>eudicotyledons</taxon>
        <taxon>Gunneridae</taxon>
        <taxon>Pentapetalae</taxon>
        <taxon>rosids</taxon>
        <taxon>malvids</taxon>
        <taxon>Brassicales</taxon>
        <taxon>Brassicaceae</taxon>
        <taxon>Camelineae</taxon>
        <taxon>Arabidopsis</taxon>
    </lineage>
</organism>
<name>A0A8T2EYS7_9BRAS</name>
<evidence type="ECO:0000256" key="5">
    <source>
        <dbReference type="ARBA" id="ARBA00022729"/>
    </source>
</evidence>
<keyword evidence="5 6" id="KW-0732">Signal</keyword>
<dbReference type="GO" id="GO:0060320">
    <property type="term" value="P:rejection of self pollen"/>
    <property type="evidence" value="ECO:0007669"/>
    <property type="project" value="UniProtKB-KW"/>
</dbReference>
<comment type="caution">
    <text evidence="7">The sequence shown here is derived from an EMBL/GenBank/DDBJ whole genome shotgun (WGS) entry which is preliminary data.</text>
</comment>
<dbReference type="Pfam" id="PF05938">
    <property type="entry name" value="Self-incomp_S1"/>
    <property type="match status" value="1"/>
</dbReference>
<feature type="signal peptide" evidence="6">
    <location>
        <begin position="1"/>
        <end position="25"/>
    </location>
</feature>
<evidence type="ECO:0000313" key="8">
    <source>
        <dbReference type="Proteomes" id="UP000694240"/>
    </source>
</evidence>
<evidence type="ECO:0000256" key="3">
    <source>
        <dbReference type="ARBA" id="ARBA00022471"/>
    </source>
</evidence>
<keyword evidence="4 6" id="KW-0964">Secreted</keyword>
<gene>
    <name evidence="7" type="ORF">ISN45_At03g048180</name>
</gene>
<sequence length="167" mass="19706">MTFNNKSHFLMLFMIFSTLIFFVYALDFPNAPAESPSSGADGFLPLAKKHVVIRNVIKNREILNVHCRSSEHDFGMVHIPWNGTWDFSFHVNFWKNTKFRCHFTWYNGGSHYFNIFKVYRDDNPDGRFPVCKECIWEVGKYGDNGHICRIVRDGRHLPYCFKWEDGP</sequence>